<dbReference type="InterPro" id="IPR036388">
    <property type="entry name" value="WH-like_DNA-bd_sf"/>
</dbReference>
<dbReference type="InterPro" id="IPR039425">
    <property type="entry name" value="RNA_pol_sigma-70-like"/>
</dbReference>
<evidence type="ECO:0000256" key="1">
    <source>
        <dbReference type="ARBA" id="ARBA00010641"/>
    </source>
</evidence>
<keyword evidence="9" id="KW-1185">Reference proteome</keyword>
<dbReference type="EMBL" id="CP036291">
    <property type="protein sequence ID" value="QDU88328.1"/>
    <property type="molecule type" value="Genomic_DNA"/>
</dbReference>
<sequence>MKTQPTTDAIWSHLSLDLRRFIRRRVPDDHVADDLLQETFMRVHRNIGTLQDAERLAAWVYQIARNVVHDHHRGTRDPTLALTDVEHVSDEAQDPQSGCRDATWLQEMIQLLPDGYRQAVQMAEIEDKPQQFVADRLGLSLSGAKSRIQRGRAMLKGVLERCCSFELDARGRVMGCDPKPNQQECRECGD</sequence>
<dbReference type="SUPFAM" id="SSF88946">
    <property type="entry name" value="Sigma2 domain of RNA polymerase sigma factors"/>
    <property type="match status" value="1"/>
</dbReference>
<evidence type="ECO:0000259" key="7">
    <source>
        <dbReference type="Pfam" id="PF08281"/>
    </source>
</evidence>
<dbReference type="GO" id="GO:0003677">
    <property type="term" value="F:DNA binding"/>
    <property type="evidence" value="ECO:0007669"/>
    <property type="project" value="InterPro"/>
</dbReference>
<dbReference type="Pfam" id="PF04542">
    <property type="entry name" value="Sigma70_r2"/>
    <property type="match status" value="1"/>
</dbReference>
<dbReference type="InterPro" id="IPR007627">
    <property type="entry name" value="RNA_pol_sigma70_r2"/>
</dbReference>
<dbReference type="AlphaFoldDB" id="A0A518DA55"/>
<gene>
    <name evidence="8" type="primary">sigM</name>
    <name evidence="8" type="ORF">Pla175_17030</name>
</gene>
<dbReference type="InterPro" id="IPR014304">
    <property type="entry name" value="RNA_pol_sigma-Z"/>
</dbReference>
<accession>A0A518DA55</accession>
<dbReference type="RefSeq" id="WP_145283130.1">
    <property type="nucleotide sequence ID" value="NZ_CP036291.1"/>
</dbReference>
<feature type="domain" description="RNA polymerase sigma factor 70 region 4 type 2" evidence="7">
    <location>
        <begin position="104"/>
        <end position="155"/>
    </location>
</feature>
<dbReference type="NCBIfam" id="TIGR02959">
    <property type="entry name" value="SigZ"/>
    <property type="match status" value="1"/>
</dbReference>
<dbReference type="InterPro" id="IPR013325">
    <property type="entry name" value="RNA_pol_sigma_r2"/>
</dbReference>
<evidence type="ECO:0000313" key="8">
    <source>
        <dbReference type="EMBL" id="QDU88328.1"/>
    </source>
</evidence>
<feature type="domain" description="RNA polymerase sigma-70 region 2" evidence="6">
    <location>
        <begin position="16"/>
        <end position="75"/>
    </location>
</feature>
<reference evidence="8 9" key="1">
    <citation type="submission" date="2019-02" db="EMBL/GenBank/DDBJ databases">
        <title>Deep-cultivation of Planctomycetes and their phenomic and genomic characterization uncovers novel biology.</title>
        <authorList>
            <person name="Wiegand S."/>
            <person name="Jogler M."/>
            <person name="Boedeker C."/>
            <person name="Pinto D."/>
            <person name="Vollmers J."/>
            <person name="Rivas-Marin E."/>
            <person name="Kohn T."/>
            <person name="Peeters S.H."/>
            <person name="Heuer A."/>
            <person name="Rast P."/>
            <person name="Oberbeckmann S."/>
            <person name="Bunk B."/>
            <person name="Jeske O."/>
            <person name="Meyerdierks A."/>
            <person name="Storesund J.E."/>
            <person name="Kallscheuer N."/>
            <person name="Luecker S."/>
            <person name="Lage O.M."/>
            <person name="Pohl T."/>
            <person name="Merkel B.J."/>
            <person name="Hornburger P."/>
            <person name="Mueller R.-W."/>
            <person name="Bruemmer F."/>
            <person name="Labrenz M."/>
            <person name="Spormann A.M."/>
            <person name="Op den Camp H."/>
            <person name="Overmann J."/>
            <person name="Amann R."/>
            <person name="Jetten M.S.M."/>
            <person name="Mascher T."/>
            <person name="Medema M.H."/>
            <person name="Devos D.P."/>
            <person name="Kaster A.-K."/>
            <person name="Ovreas L."/>
            <person name="Rohde M."/>
            <person name="Galperin M.Y."/>
            <person name="Jogler C."/>
        </authorList>
    </citation>
    <scope>NUCLEOTIDE SEQUENCE [LARGE SCALE GENOMIC DNA]</scope>
    <source>
        <strain evidence="8 9">Pla175</strain>
    </source>
</reference>
<dbReference type="PANTHER" id="PTHR43133:SF62">
    <property type="entry name" value="RNA POLYMERASE SIGMA FACTOR SIGZ"/>
    <property type="match status" value="1"/>
</dbReference>
<dbReference type="Gene3D" id="1.10.1740.10">
    <property type="match status" value="1"/>
</dbReference>
<proteinExistence type="inferred from homology"/>
<dbReference type="InterPro" id="IPR014284">
    <property type="entry name" value="RNA_pol_sigma-70_dom"/>
</dbReference>
<dbReference type="NCBIfam" id="TIGR02937">
    <property type="entry name" value="sigma70-ECF"/>
    <property type="match status" value="1"/>
</dbReference>
<evidence type="ECO:0000259" key="6">
    <source>
        <dbReference type="Pfam" id="PF04542"/>
    </source>
</evidence>
<protein>
    <recommendedName>
        <fullName evidence="5">RNA polymerase sigma factor SigZ</fullName>
    </recommendedName>
</protein>
<dbReference type="KEGG" id="pnd:Pla175_17030"/>
<evidence type="ECO:0000313" key="9">
    <source>
        <dbReference type="Proteomes" id="UP000317429"/>
    </source>
</evidence>
<dbReference type="InterPro" id="IPR013324">
    <property type="entry name" value="RNA_pol_sigma_r3/r4-like"/>
</dbReference>
<organism evidence="8 9">
    <name type="scientific">Pirellulimonas nuda</name>
    <dbReference type="NCBI Taxonomy" id="2528009"/>
    <lineage>
        <taxon>Bacteria</taxon>
        <taxon>Pseudomonadati</taxon>
        <taxon>Planctomycetota</taxon>
        <taxon>Planctomycetia</taxon>
        <taxon>Pirellulales</taxon>
        <taxon>Lacipirellulaceae</taxon>
        <taxon>Pirellulimonas</taxon>
    </lineage>
</organism>
<dbReference type="GO" id="GO:0016987">
    <property type="term" value="F:sigma factor activity"/>
    <property type="evidence" value="ECO:0007669"/>
    <property type="project" value="UniProtKB-KW"/>
</dbReference>
<dbReference type="Gene3D" id="1.10.10.10">
    <property type="entry name" value="Winged helix-like DNA-binding domain superfamily/Winged helix DNA-binding domain"/>
    <property type="match status" value="1"/>
</dbReference>
<dbReference type="SUPFAM" id="SSF88659">
    <property type="entry name" value="Sigma3 and sigma4 domains of RNA polymerase sigma factors"/>
    <property type="match status" value="1"/>
</dbReference>
<keyword evidence="3" id="KW-0731">Sigma factor</keyword>
<dbReference type="GO" id="GO:0006352">
    <property type="term" value="P:DNA-templated transcription initiation"/>
    <property type="evidence" value="ECO:0007669"/>
    <property type="project" value="InterPro"/>
</dbReference>
<dbReference type="OrthoDB" id="9784984at2"/>
<dbReference type="Pfam" id="PF08281">
    <property type="entry name" value="Sigma70_r4_2"/>
    <property type="match status" value="1"/>
</dbReference>
<dbReference type="InterPro" id="IPR013249">
    <property type="entry name" value="RNA_pol_sigma70_r4_t2"/>
</dbReference>
<dbReference type="Proteomes" id="UP000317429">
    <property type="component" value="Chromosome"/>
</dbReference>
<evidence type="ECO:0000256" key="5">
    <source>
        <dbReference type="NCBIfam" id="TIGR02959"/>
    </source>
</evidence>
<evidence type="ECO:0000256" key="3">
    <source>
        <dbReference type="ARBA" id="ARBA00023082"/>
    </source>
</evidence>
<keyword evidence="4" id="KW-0804">Transcription</keyword>
<name>A0A518DA55_9BACT</name>
<evidence type="ECO:0000256" key="4">
    <source>
        <dbReference type="ARBA" id="ARBA00023163"/>
    </source>
</evidence>
<dbReference type="CDD" id="cd06171">
    <property type="entry name" value="Sigma70_r4"/>
    <property type="match status" value="1"/>
</dbReference>
<dbReference type="PANTHER" id="PTHR43133">
    <property type="entry name" value="RNA POLYMERASE ECF-TYPE SIGMA FACTO"/>
    <property type="match status" value="1"/>
</dbReference>
<comment type="similarity">
    <text evidence="1">Belongs to the sigma-70 factor family. ECF subfamily.</text>
</comment>
<evidence type="ECO:0000256" key="2">
    <source>
        <dbReference type="ARBA" id="ARBA00023015"/>
    </source>
</evidence>
<keyword evidence="2" id="KW-0805">Transcription regulation</keyword>